<dbReference type="Proteomes" id="UP000828390">
    <property type="component" value="Unassembled WGS sequence"/>
</dbReference>
<reference evidence="2" key="1">
    <citation type="journal article" date="2019" name="bioRxiv">
        <title>The Genome of the Zebra Mussel, Dreissena polymorpha: A Resource for Invasive Species Research.</title>
        <authorList>
            <person name="McCartney M.A."/>
            <person name="Auch B."/>
            <person name="Kono T."/>
            <person name="Mallez S."/>
            <person name="Zhang Y."/>
            <person name="Obille A."/>
            <person name="Becker A."/>
            <person name="Abrahante J.E."/>
            <person name="Garbe J."/>
            <person name="Badalamenti J.P."/>
            <person name="Herman A."/>
            <person name="Mangelson H."/>
            <person name="Liachko I."/>
            <person name="Sullivan S."/>
            <person name="Sone E.D."/>
            <person name="Koren S."/>
            <person name="Silverstein K.A.T."/>
            <person name="Beckman K.B."/>
            <person name="Gohl D.M."/>
        </authorList>
    </citation>
    <scope>NUCLEOTIDE SEQUENCE</scope>
    <source>
        <strain evidence="2">Duluth1</strain>
        <tissue evidence="2">Whole animal</tissue>
    </source>
</reference>
<sequence>MAAAIQTLTARLEAITTEMAQLTAQNQKLAADVQTLNVQNSQLVSDVQTLKTTSFDGSVYTRWGRTTCPQNGSELIYAGFSGGNAYNKNGAADYICLSGDPLWGVYDDSAQAYALKIYGTEYEFSSQFSDGGARFFGQNLHDHDAPCAVCRSSRPTTVMIPGRNQCYPGWTMEYAGYLVSGLDIHAAPTNYACLDANSEWEVGDGESKDGKLMYLVEAACGSLRCPPYVENREITCVVCSK</sequence>
<dbReference type="AlphaFoldDB" id="A0A9D4FYW8"/>
<keyword evidence="3" id="KW-1185">Reference proteome</keyword>
<organism evidence="2 3">
    <name type="scientific">Dreissena polymorpha</name>
    <name type="common">Zebra mussel</name>
    <name type="synonym">Mytilus polymorpha</name>
    <dbReference type="NCBI Taxonomy" id="45954"/>
    <lineage>
        <taxon>Eukaryota</taxon>
        <taxon>Metazoa</taxon>
        <taxon>Spiralia</taxon>
        <taxon>Lophotrochozoa</taxon>
        <taxon>Mollusca</taxon>
        <taxon>Bivalvia</taxon>
        <taxon>Autobranchia</taxon>
        <taxon>Heteroconchia</taxon>
        <taxon>Euheterodonta</taxon>
        <taxon>Imparidentia</taxon>
        <taxon>Neoheterodontei</taxon>
        <taxon>Myida</taxon>
        <taxon>Dreissenoidea</taxon>
        <taxon>Dreissenidae</taxon>
        <taxon>Dreissena</taxon>
    </lineage>
</organism>
<comment type="caution">
    <text evidence="2">The sequence shown here is derived from an EMBL/GenBank/DDBJ whole genome shotgun (WGS) entry which is preliminary data.</text>
</comment>
<dbReference type="GO" id="GO:0005615">
    <property type="term" value="C:extracellular space"/>
    <property type="evidence" value="ECO:0007669"/>
    <property type="project" value="TreeGrafter"/>
</dbReference>
<dbReference type="EMBL" id="JAIWYP010000006">
    <property type="protein sequence ID" value="KAH3807580.1"/>
    <property type="molecule type" value="Genomic_DNA"/>
</dbReference>
<dbReference type="InterPro" id="IPR051077">
    <property type="entry name" value="Ca-dependent_lectin"/>
</dbReference>
<evidence type="ECO:0000313" key="2">
    <source>
        <dbReference type="EMBL" id="KAH3807580.1"/>
    </source>
</evidence>
<accession>A0A9D4FYW8</accession>
<protein>
    <recommendedName>
        <fullName evidence="4">Short-chain collagen C4-like</fullName>
    </recommendedName>
</protein>
<evidence type="ECO:0008006" key="4">
    <source>
        <dbReference type="Google" id="ProtNLM"/>
    </source>
</evidence>
<evidence type="ECO:0000256" key="1">
    <source>
        <dbReference type="SAM" id="Coils"/>
    </source>
</evidence>
<feature type="coiled-coil region" evidence="1">
    <location>
        <begin position="5"/>
        <end position="39"/>
    </location>
</feature>
<gene>
    <name evidence="2" type="ORF">DPMN_135925</name>
</gene>
<reference evidence="2" key="2">
    <citation type="submission" date="2020-11" db="EMBL/GenBank/DDBJ databases">
        <authorList>
            <person name="McCartney M.A."/>
            <person name="Auch B."/>
            <person name="Kono T."/>
            <person name="Mallez S."/>
            <person name="Becker A."/>
            <person name="Gohl D.M."/>
            <person name="Silverstein K.A.T."/>
            <person name="Koren S."/>
            <person name="Bechman K.B."/>
            <person name="Herman A."/>
            <person name="Abrahante J.E."/>
            <person name="Garbe J."/>
        </authorList>
    </citation>
    <scope>NUCLEOTIDE SEQUENCE</scope>
    <source>
        <strain evidence="2">Duluth1</strain>
        <tissue evidence="2">Whole animal</tissue>
    </source>
</reference>
<dbReference type="PANTHER" id="PTHR24024">
    <property type="entry name" value="PULMONARY SURFACTANT-ASSOCIATED PROTEIN A"/>
    <property type="match status" value="1"/>
</dbReference>
<proteinExistence type="predicted"/>
<dbReference type="PANTHER" id="PTHR24024:SF18">
    <property type="entry name" value="SHORT-CHAIN COLLAGEN C4-LIKE"/>
    <property type="match status" value="1"/>
</dbReference>
<keyword evidence="1" id="KW-0175">Coiled coil</keyword>
<evidence type="ECO:0000313" key="3">
    <source>
        <dbReference type="Proteomes" id="UP000828390"/>
    </source>
</evidence>
<name>A0A9D4FYW8_DREPO</name>